<proteinExistence type="predicted"/>
<feature type="compositionally biased region" description="Basic and acidic residues" evidence="1">
    <location>
        <begin position="54"/>
        <end position="66"/>
    </location>
</feature>
<feature type="region of interest" description="Disordered" evidence="1">
    <location>
        <begin position="1"/>
        <end position="75"/>
    </location>
</feature>
<organism evidence="2 3">
    <name type="scientific">Ambrosiozyma monospora</name>
    <name type="common">Yeast</name>
    <name type="synonym">Endomycopsis monosporus</name>
    <dbReference type="NCBI Taxonomy" id="43982"/>
    <lineage>
        <taxon>Eukaryota</taxon>
        <taxon>Fungi</taxon>
        <taxon>Dikarya</taxon>
        <taxon>Ascomycota</taxon>
        <taxon>Saccharomycotina</taxon>
        <taxon>Pichiomycetes</taxon>
        <taxon>Pichiales</taxon>
        <taxon>Pichiaceae</taxon>
        <taxon>Ambrosiozyma</taxon>
    </lineage>
</organism>
<evidence type="ECO:0000313" key="3">
    <source>
        <dbReference type="Proteomes" id="UP001165063"/>
    </source>
</evidence>
<name>A0A9W6Z4H8_AMBMO</name>
<protein>
    <submittedName>
        <fullName evidence="2">Unnamed protein product</fullName>
    </submittedName>
</protein>
<sequence>MTPSISEQISLTPLQPPAPSASPLSTDLPAPSPTSSRTSSTTSELTTSTTATQEDIHDQNPIEHTELPQLPPPSYQSQLHAIPLKQLINKFTATTQIPPCMQPDHILIPDETPNEVREIEADCPTLELLIHFKLYWEKLSYLLLMHGFEQTIEYTRFKTTLPLYNPMEEKVVDLILQDTVNPALYQLGLSKSAEYTCKPVGIIVNLLDDCREEQAIESTRIQLELAHLRFEIQWWVVFSMGKLI</sequence>
<dbReference type="AlphaFoldDB" id="A0A9W6Z4H8"/>
<dbReference type="Proteomes" id="UP001165063">
    <property type="component" value="Unassembled WGS sequence"/>
</dbReference>
<feature type="compositionally biased region" description="Low complexity" evidence="1">
    <location>
        <begin position="21"/>
        <end position="52"/>
    </location>
</feature>
<comment type="caution">
    <text evidence="2">The sequence shown here is derived from an EMBL/GenBank/DDBJ whole genome shotgun (WGS) entry which is preliminary data.</text>
</comment>
<reference evidence="2" key="1">
    <citation type="submission" date="2023-04" db="EMBL/GenBank/DDBJ databases">
        <title>Ambrosiozyma monospora NBRC 1965.</title>
        <authorList>
            <person name="Ichikawa N."/>
            <person name="Sato H."/>
            <person name="Tonouchi N."/>
        </authorList>
    </citation>
    <scope>NUCLEOTIDE SEQUENCE</scope>
    <source>
        <strain evidence="2">NBRC 1965</strain>
    </source>
</reference>
<keyword evidence="3" id="KW-1185">Reference proteome</keyword>
<gene>
    <name evidence="2" type="ORF">Amon01_000727300</name>
</gene>
<accession>A0A9W6Z4H8</accession>
<dbReference type="EMBL" id="BSXU01005253">
    <property type="protein sequence ID" value="GMG51868.1"/>
    <property type="molecule type" value="Genomic_DNA"/>
</dbReference>
<evidence type="ECO:0000313" key="2">
    <source>
        <dbReference type="EMBL" id="GMG51868.1"/>
    </source>
</evidence>
<evidence type="ECO:0000256" key="1">
    <source>
        <dbReference type="SAM" id="MobiDB-lite"/>
    </source>
</evidence>